<proteinExistence type="predicted"/>
<protein>
    <submittedName>
        <fullName evidence="2">Uncharacterized protein</fullName>
    </submittedName>
</protein>
<dbReference type="EMBL" id="CACVBM020001229">
    <property type="protein sequence ID" value="CAA7040410.1"/>
    <property type="molecule type" value="Genomic_DNA"/>
</dbReference>
<sequence length="146" mass="17056">MRPIASSNEQQPCNAGRARYGAAHASSEEKGRHDGVREVGEEEPERLAEKTWRFTDDEIFSRGRHSRVVKWISLHSTCYEATKNKEMWIERSHKSCRRLLIYRRIVSLDITPKEINSLLDMTHKQEMDRDGLREATKICKRISDKS</sequence>
<dbReference type="Proteomes" id="UP000467841">
    <property type="component" value="Unassembled WGS sequence"/>
</dbReference>
<feature type="compositionally biased region" description="Polar residues" evidence="1">
    <location>
        <begin position="1"/>
        <end position="13"/>
    </location>
</feature>
<evidence type="ECO:0000313" key="3">
    <source>
        <dbReference type="Proteomes" id="UP000467841"/>
    </source>
</evidence>
<reference evidence="2" key="1">
    <citation type="submission" date="2020-01" db="EMBL/GenBank/DDBJ databases">
        <authorList>
            <person name="Mishra B."/>
        </authorList>
    </citation>
    <scope>NUCLEOTIDE SEQUENCE [LARGE SCALE GENOMIC DNA]</scope>
</reference>
<feature type="compositionally biased region" description="Basic and acidic residues" evidence="1">
    <location>
        <begin position="26"/>
        <end position="44"/>
    </location>
</feature>
<name>A0A6D2JKG3_9BRAS</name>
<keyword evidence="3" id="KW-1185">Reference proteome</keyword>
<organism evidence="2 3">
    <name type="scientific">Microthlaspi erraticum</name>
    <dbReference type="NCBI Taxonomy" id="1685480"/>
    <lineage>
        <taxon>Eukaryota</taxon>
        <taxon>Viridiplantae</taxon>
        <taxon>Streptophyta</taxon>
        <taxon>Embryophyta</taxon>
        <taxon>Tracheophyta</taxon>
        <taxon>Spermatophyta</taxon>
        <taxon>Magnoliopsida</taxon>
        <taxon>eudicotyledons</taxon>
        <taxon>Gunneridae</taxon>
        <taxon>Pentapetalae</taxon>
        <taxon>rosids</taxon>
        <taxon>malvids</taxon>
        <taxon>Brassicales</taxon>
        <taxon>Brassicaceae</taxon>
        <taxon>Coluteocarpeae</taxon>
        <taxon>Microthlaspi</taxon>
    </lineage>
</organism>
<dbReference type="AlphaFoldDB" id="A0A6D2JKG3"/>
<evidence type="ECO:0000313" key="2">
    <source>
        <dbReference type="EMBL" id="CAA7040410.1"/>
    </source>
</evidence>
<gene>
    <name evidence="2" type="ORF">MERR_LOCUS27645</name>
</gene>
<evidence type="ECO:0000256" key="1">
    <source>
        <dbReference type="SAM" id="MobiDB-lite"/>
    </source>
</evidence>
<feature type="region of interest" description="Disordered" evidence="1">
    <location>
        <begin position="1"/>
        <end position="44"/>
    </location>
</feature>
<comment type="caution">
    <text evidence="2">The sequence shown here is derived from an EMBL/GenBank/DDBJ whole genome shotgun (WGS) entry which is preliminary data.</text>
</comment>
<accession>A0A6D2JKG3</accession>